<protein>
    <submittedName>
        <fullName evidence="1">Uncharacterized protein</fullName>
    </submittedName>
</protein>
<organism evidence="1 2">
    <name type="scientific">Patagioenas fasciata monilis</name>
    <dbReference type="NCBI Taxonomy" id="372326"/>
    <lineage>
        <taxon>Eukaryota</taxon>
        <taxon>Metazoa</taxon>
        <taxon>Chordata</taxon>
        <taxon>Craniata</taxon>
        <taxon>Vertebrata</taxon>
        <taxon>Euteleostomi</taxon>
        <taxon>Archelosauria</taxon>
        <taxon>Archosauria</taxon>
        <taxon>Dinosauria</taxon>
        <taxon>Saurischia</taxon>
        <taxon>Theropoda</taxon>
        <taxon>Coelurosauria</taxon>
        <taxon>Aves</taxon>
        <taxon>Neognathae</taxon>
        <taxon>Neoaves</taxon>
        <taxon>Columbimorphae</taxon>
        <taxon>Columbiformes</taxon>
        <taxon>Columbidae</taxon>
        <taxon>Patagioenas</taxon>
    </lineage>
</organism>
<gene>
    <name evidence="1" type="ORF">AV530_002313</name>
</gene>
<dbReference type="AlphaFoldDB" id="A0A1V4K7I2"/>
<evidence type="ECO:0000313" key="1">
    <source>
        <dbReference type="EMBL" id="OPJ79857.1"/>
    </source>
</evidence>
<reference evidence="1 2" key="1">
    <citation type="submission" date="2016-02" db="EMBL/GenBank/DDBJ databases">
        <title>Band-tailed pigeon sequencing and assembly.</title>
        <authorList>
            <person name="Soares A.E."/>
            <person name="Novak B.J."/>
            <person name="Rice E.S."/>
            <person name="O'Connell B."/>
            <person name="Chang D."/>
            <person name="Weber S."/>
            <person name="Shapiro B."/>
        </authorList>
    </citation>
    <scope>NUCLEOTIDE SEQUENCE [LARGE SCALE GENOMIC DNA]</scope>
    <source>
        <strain evidence="1">BTP2013</strain>
        <tissue evidence="1">Blood</tissue>
    </source>
</reference>
<sequence length="78" mass="8875">MLQWLLGKHLLHEKEQADIRVMPLGRRSCAYKLHGWMLTGTPVVGCRTPMKGAFIFQVGYSSEQSTQGWIPLKAFQSQ</sequence>
<dbReference type="EMBL" id="LSYS01004331">
    <property type="protein sequence ID" value="OPJ79857.1"/>
    <property type="molecule type" value="Genomic_DNA"/>
</dbReference>
<proteinExistence type="predicted"/>
<keyword evidence="2" id="KW-1185">Reference proteome</keyword>
<accession>A0A1V4K7I2</accession>
<name>A0A1V4K7I2_PATFA</name>
<comment type="caution">
    <text evidence="1">The sequence shown here is derived from an EMBL/GenBank/DDBJ whole genome shotgun (WGS) entry which is preliminary data.</text>
</comment>
<dbReference type="Proteomes" id="UP000190648">
    <property type="component" value="Unassembled WGS sequence"/>
</dbReference>
<evidence type="ECO:0000313" key="2">
    <source>
        <dbReference type="Proteomes" id="UP000190648"/>
    </source>
</evidence>